<keyword evidence="5" id="KW-0464">Manganese</keyword>
<proteinExistence type="predicted"/>
<protein>
    <submittedName>
        <fullName evidence="7">Amidohydrolase</fullName>
    </submittedName>
</protein>
<dbReference type="Pfam" id="PF07687">
    <property type="entry name" value="M20_dimer"/>
    <property type="match status" value="1"/>
</dbReference>
<dbReference type="PIRSF" id="PIRSF005962">
    <property type="entry name" value="Pept_M20D_amidohydro"/>
    <property type="match status" value="1"/>
</dbReference>
<feature type="binding site" evidence="5">
    <location>
        <position position="106"/>
    </location>
    <ligand>
        <name>Mn(2+)</name>
        <dbReference type="ChEBI" id="CHEBI:29035"/>
        <label>2</label>
    </ligand>
</feature>
<feature type="binding site" evidence="5">
    <location>
        <position position="140"/>
    </location>
    <ligand>
        <name>Mn(2+)</name>
        <dbReference type="ChEBI" id="CHEBI:29035"/>
        <label>2</label>
    </ligand>
</feature>
<feature type="binding site" evidence="5">
    <location>
        <position position="104"/>
    </location>
    <ligand>
        <name>Mn(2+)</name>
        <dbReference type="ChEBI" id="CHEBI:29035"/>
        <label>2</label>
    </ligand>
</feature>
<dbReference type="AlphaFoldDB" id="A0A2N6UGB1"/>
<dbReference type="GO" id="GO:0019877">
    <property type="term" value="P:diaminopimelate biosynthetic process"/>
    <property type="evidence" value="ECO:0007669"/>
    <property type="project" value="UniProtKB-KW"/>
</dbReference>
<gene>
    <name evidence="7" type="ORF">CJ191_00295</name>
</gene>
<dbReference type="SUPFAM" id="SSF55031">
    <property type="entry name" value="Bacterial exopeptidase dimerisation domain"/>
    <property type="match status" value="1"/>
</dbReference>
<keyword evidence="4" id="KW-0457">Lysine biosynthesis</keyword>
<dbReference type="InterPro" id="IPR011650">
    <property type="entry name" value="Peptidase_M20_dimer"/>
</dbReference>
<evidence type="ECO:0000313" key="8">
    <source>
        <dbReference type="Proteomes" id="UP000235701"/>
    </source>
</evidence>
<keyword evidence="5" id="KW-0479">Metal-binding</keyword>
<dbReference type="GO" id="GO:0050118">
    <property type="term" value="F:N-acetyldiaminopimelate deacetylase activity"/>
    <property type="evidence" value="ECO:0007669"/>
    <property type="project" value="UniProtKB-ARBA"/>
</dbReference>
<dbReference type="OrthoDB" id="9776731at2"/>
<dbReference type="InterPro" id="IPR036264">
    <property type="entry name" value="Bact_exopeptidase_dim_dom"/>
</dbReference>
<dbReference type="PANTHER" id="PTHR11014">
    <property type="entry name" value="PEPTIDASE M20 FAMILY MEMBER"/>
    <property type="match status" value="1"/>
</dbReference>
<feature type="binding site" evidence="5">
    <location>
        <position position="366"/>
    </location>
    <ligand>
        <name>Mn(2+)</name>
        <dbReference type="ChEBI" id="CHEBI:29035"/>
        <label>2</label>
    </ligand>
</feature>
<dbReference type="InterPro" id="IPR017439">
    <property type="entry name" value="Amidohydrolase"/>
</dbReference>
<evidence type="ECO:0000256" key="4">
    <source>
        <dbReference type="ARBA" id="ARBA00023154"/>
    </source>
</evidence>
<feature type="domain" description="Peptidase M20 dimerisation" evidence="6">
    <location>
        <begin position="186"/>
        <end position="281"/>
    </location>
</feature>
<dbReference type="NCBIfam" id="TIGR01891">
    <property type="entry name" value="amidohydrolases"/>
    <property type="match status" value="1"/>
</dbReference>
<keyword evidence="1" id="KW-0028">Amino-acid biosynthesis</keyword>
<comment type="caution">
    <text evidence="7">The sequence shown here is derived from an EMBL/GenBank/DDBJ whole genome shotgun (WGS) entry which is preliminary data.</text>
</comment>
<dbReference type="RefSeq" id="WP_102198606.1">
    <property type="nucleotide sequence ID" value="NZ_PNHQ01000001.1"/>
</dbReference>
<keyword evidence="8" id="KW-1185">Reference proteome</keyword>
<name>A0A2N6UGB1_9LACT</name>
<dbReference type="InterPro" id="IPR002933">
    <property type="entry name" value="Peptidase_M20"/>
</dbReference>
<dbReference type="FunFam" id="3.30.70.360:FF:000001">
    <property type="entry name" value="N-acetyldiaminopimelate deacetylase"/>
    <property type="match status" value="1"/>
</dbReference>
<feature type="binding site" evidence="5">
    <location>
        <position position="165"/>
    </location>
    <ligand>
        <name>Mn(2+)</name>
        <dbReference type="ChEBI" id="CHEBI:29035"/>
        <label>2</label>
    </ligand>
</feature>
<reference evidence="7 8" key="1">
    <citation type="submission" date="2017-09" db="EMBL/GenBank/DDBJ databases">
        <title>Bacterial strain isolated from the female urinary microbiota.</title>
        <authorList>
            <person name="Thomas-White K."/>
            <person name="Kumar N."/>
            <person name="Forster S."/>
            <person name="Putonti C."/>
            <person name="Lawley T."/>
            <person name="Wolfe A.J."/>
        </authorList>
    </citation>
    <scope>NUCLEOTIDE SEQUENCE [LARGE SCALE GENOMIC DNA]</scope>
    <source>
        <strain evidence="7 8">UMB0240</strain>
    </source>
</reference>
<organism evidence="7 8">
    <name type="scientific">Aerococcus viridans</name>
    <dbReference type="NCBI Taxonomy" id="1377"/>
    <lineage>
        <taxon>Bacteria</taxon>
        <taxon>Bacillati</taxon>
        <taxon>Bacillota</taxon>
        <taxon>Bacilli</taxon>
        <taxon>Lactobacillales</taxon>
        <taxon>Aerococcaceae</taxon>
        <taxon>Aerococcus</taxon>
    </lineage>
</organism>
<keyword evidence="2 7" id="KW-0378">Hydrolase</keyword>
<accession>A0A2N6UGB1</accession>
<evidence type="ECO:0000259" key="6">
    <source>
        <dbReference type="Pfam" id="PF07687"/>
    </source>
</evidence>
<dbReference type="Gene3D" id="3.40.630.10">
    <property type="entry name" value="Zn peptidases"/>
    <property type="match status" value="1"/>
</dbReference>
<dbReference type="PANTHER" id="PTHR11014:SF63">
    <property type="entry name" value="METALLOPEPTIDASE, PUTATIVE (AFU_ORTHOLOGUE AFUA_6G09600)-RELATED"/>
    <property type="match status" value="1"/>
</dbReference>
<dbReference type="Pfam" id="PF01546">
    <property type="entry name" value="Peptidase_M20"/>
    <property type="match status" value="1"/>
</dbReference>
<dbReference type="GO" id="GO:0046872">
    <property type="term" value="F:metal ion binding"/>
    <property type="evidence" value="ECO:0007669"/>
    <property type="project" value="UniProtKB-KW"/>
</dbReference>
<evidence type="ECO:0000256" key="3">
    <source>
        <dbReference type="ARBA" id="ARBA00022915"/>
    </source>
</evidence>
<dbReference type="Proteomes" id="UP000235701">
    <property type="component" value="Unassembled WGS sequence"/>
</dbReference>
<dbReference type="GO" id="GO:0009085">
    <property type="term" value="P:lysine biosynthetic process"/>
    <property type="evidence" value="ECO:0007669"/>
    <property type="project" value="UniProtKB-KW"/>
</dbReference>
<comment type="cofactor">
    <cofactor evidence="5">
        <name>Mn(2+)</name>
        <dbReference type="ChEBI" id="CHEBI:29035"/>
    </cofactor>
    <text evidence="5">The Mn(2+) ion enhances activity.</text>
</comment>
<evidence type="ECO:0000256" key="5">
    <source>
        <dbReference type="PIRSR" id="PIRSR005962-1"/>
    </source>
</evidence>
<dbReference type="SUPFAM" id="SSF53187">
    <property type="entry name" value="Zn-dependent exopeptidases"/>
    <property type="match status" value="1"/>
</dbReference>
<dbReference type="EMBL" id="PNHQ01000001">
    <property type="protein sequence ID" value="PMC80597.1"/>
    <property type="molecule type" value="Genomic_DNA"/>
</dbReference>
<evidence type="ECO:0000313" key="7">
    <source>
        <dbReference type="EMBL" id="PMC80597.1"/>
    </source>
</evidence>
<dbReference type="Gene3D" id="3.30.70.360">
    <property type="match status" value="1"/>
</dbReference>
<sequence>MNQESNHHALNYQAYASKTFQHLHRYPEISFHEYQTRKFIRQQLESFGYTDISSEVGGGGVIARLKGGKPGLTIAFRADMDALQVQEETDLPYKSEVDGVMHACGHDAHTTILLTAAKYLIHLKEEIAGTIVFLFQHAEEVKPGGARAIMASGALDDVDKIFGLHVSGDQTFDGTISYHEDFTTANSDTFAIEVQGKGGHAATPQHNVDVTLTAAYLIQQLQSIVSRHKNPMDPGVVTIGNFHSGNGVSNVMADVATLNGTIRTYSSDLRALAKKKLYALSEDISAAHGASVKIDFIDGYPALYNHPNETRTVVEIFKARFGQDKVNEKPASMGGEDFAYYVQKIPGLFYFIPAGAHPNGENYPHHHPKFEIDEKCLMLGLETILTIVDHYVIESEVRPYVESGFNEY</sequence>
<evidence type="ECO:0000256" key="1">
    <source>
        <dbReference type="ARBA" id="ARBA00022605"/>
    </source>
</evidence>
<evidence type="ECO:0000256" key="2">
    <source>
        <dbReference type="ARBA" id="ARBA00022801"/>
    </source>
</evidence>
<keyword evidence="3" id="KW-0220">Diaminopimelate biosynthesis</keyword>